<protein>
    <submittedName>
        <fullName evidence="5">Uncharacterized protein</fullName>
    </submittedName>
</protein>
<feature type="compositionally biased region" description="Basic and acidic residues" evidence="1">
    <location>
        <begin position="380"/>
        <end position="397"/>
    </location>
</feature>
<proteinExistence type="predicted"/>
<feature type="compositionally biased region" description="Basic residues" evidence="1">
    <location>
        <begin position="307"/>
        <end position="317"/>
    </location>
</feature>
<dbReference type="PANTHER" id="PTHR37433:SF5">
    <property type="entry name" value="DUF753 DOMAIN-CONTAINING PROTEIN-RELATED"/>
    <property type="match status" value="1"/>
</dbReference>
<dbReference type="AlphaFoldDB" id="A0AAF3ECK3"/>
<keyword evidence="4" id="KW-1185">Reference proteome</keyword>
<dbReference type="PANTHER" id="PTHR37433">
    <property type="entry name" value="PROTEIN CBG25136-RELATED"/>
    <property type="match status" value="1"/>
</dbReference>
<feature type="compositionally biased region" description="Acidic residues" evidence="1">
    <location>
        <begin position="363"/>
        <end position="379"/>
    </location>
</feature>
<evidence type="ECO:0000313" key="4">
    <source>
        <dbReference type="Proteomes" id="UP000887575"/>
    </source>
</evidence>
<evidence type="ECO:0000256" key="2">
    <source>
        <dbReference type="SAM" id="Phobius"/>
    </source>
</evidence>
<sequence>MRDSIRLSHLLLIISISISHFPESISAIKCASCEGERCRGKSCQGDYCVISRFVPRWGTVEYHKSMLVKGCMDGSLLREDIRDHCEVSEADEELFTCFCNGKDDCQAGSRWNKLKTEDVPLVKCECKGEHCDGDECIGELCTYVEYKGKDGKSVQKGCLNASIPILERRSVGACMVPPITGAMHHHMKSDPVDLLRTESCICGTDFCNRKKLKVTQVENSKCKMYAKYEVHGKLMESKEHECKGEYCFESSMNSSISQLQSFAMAGCASFAEEAELADEMEPVGCARFESEKLQVKGCFTSNDKKLSNRKKTKGGKKTMKERAKPKMEIEQITDDEEEEEEEREEEEPMKGGKEEKNERGEDKEEEEEEEEEGDEEEGDGGEKGKENGKEKDKEKEKTSVIYEKAKQEPIPDESNAMMITVFVLIILVILAAGAVWKFELHKRLFRANYDTVAGG</sequence>
<organism evidence="4 5">
    <name type="scientific">Mesorhabditis belari</name>
    <dbReference type="NCBI Taxonomy" id="2138241"/>
    <lineage>
        <taxon>Eukaryota</taxon>
        <taxon>Metazoa</taxon>
        <taxon>Ecdysozoa</taxon>
        <taxon>Nematoda</taxon>
        <taxon>Chromadorea</taxon>
        <taxon>Rhabditida</taxon>
        <taxon>Rhabditina</taxon>
        <taxon>Rhabditomorpha</taxon>
        <taxon>Rhabditoidea</taxon>
        <taxon>Rhabditidae</taxon>
        <taxon>Mesorhabditinae</taxon>
        <taxon>Mesorhabditis</taxon>
    </lineage>
</organism>
<feature type="compositionally biased region" description="Basic and acidic residues" evidence="1">
    <location>
        <begin position="318"/>
        <end position="329"/>
    </location>
</feature>
<feature type="region of interest" description="Disordered" evidence="1">
    <location>
        <begin position="306"/>
        <end position="397"/>
    </location>
</feature>
<feature type="compositionally biased region" description="Basic and acidic residues" evidence="1">
    <location>
        <begin position="348"/>
        <end position="362"/>
    </location>
</feature>
<dbReference type="WBParaSite" id="MBELARI_LOCUS11699">
    <property type="protein sequence ID" value="MBELARI_LOCUS11699"/>
    <property type="gene ID" value="MBELARI_LOCUS11699"/>
</dbReference>
<feature type="chain" id="PRO_5042118944" evidence="3">
    <location>
        <begin position="28"/>
        <end position="455"/>
    </location>
</feature>
<feature type="transmembrane region" description="Helical" evidence="2">
    <location>
        <begin position="416"/>
        <end position="436"/>
    </location>
</feature>
<evidence type="ECO:0000256" key="1">
    <source>
        <dbReference type="SAM" id="MobiDB-lite"/>
    </source>
</evidence>
<accession>A0AAF3ECK3</accession>
<keyword evidence="2" id="KW-0812">Transmembrane</keyword>
<name>A0AAF3ECK3_9BILA</name>
<feature type="signal peptide" evidence="3">
    <location>
        <begin position="1"/>
        <end position="27"/>
    </location>
</feature>
<keyword evidence="2" id="KW-1133">Transmembrane helix</keyword>
<keyword evidence="2" id="KW-0472">Membrane</keyword>
<keyword evidence="3" id="KW-0732">Signal</keyword>
<reference evidence="5" key="1">
    <citation type="submission" date="2024-02" db="UniProtKB">
        <authorList>
            <consortium name="WormBaseParasite"/>
        </authorList>
    </citation>
    <scope>IDENTIFICATION</scope>
</reference>
<dbReference type="Proteomes" id="UP000887575">
    <property type="component" value="Unassembled WGS sequence"/>
</dbReference>
<evidence type="ECO:0000313" key="5">
    <source>
        <dbReference type="WBParaSite" id="MBELARI_LOCUS11699"/>
    </source>
</evidence>
<feature type="compositionally biased region" description="Acidic residues" evidence="1">
    <location>
        <begin position="331"/>
        <end position="347"/>
    </location>
</feature>
<evidence type="ECO:0000256" key="3">
    <source>
        <dbReference type="SAM" id="SignalP"/>
    </source>
</evidence>